<protein>
    <submittedName>
        <fullName evidence="1">Unannotated protein</fullName>
    </submittedName>
</protein>
<evidence type="ECO:0000313" key="1">
    <source>
        <dbReference type="EMBL" id="CAB4587697.1"/>
    </source>
</evidence>
<sequence length="309" mass="33854">MLDGARTVSVRDDQGRISRLTSIPSTSAFARHGGGSAARCSFTADRDDFQLSDGSRVPRGTVVTSTFHFVEGFAAPIEVPSPQLPTDALPSSSGPVREGRRMFTVFCDRTFYDVNRVGVIEVALLDPLLDPRSQLDRLRNTLQLDRPVVFENPIVDDVGGLVTRFPSWLAIEPEAWRTQRGMPVVYRGATLLLLAAPRELDFVVDFRPDPDRPSTPFRGIVSCIPDESPTSGGGALPAFPRLPDMAEPGVNGDCTWTPPGPGTVEITARITYSITFWVNGFTEPDDDYVWTSEPVVFDTGELRSVNTRP</sequence>
<dbReference type="AlphaFoldDB" id="A0A6J6FH39"/>
<proteinExistence type="predicted"/>
<dbReference type="EMBL" id="CAEZSR010000204">
    <property type="protein sequence ID" value="CAB4587697.1"/>
    <property type="molecule type" value="Genomic_DNA"/>
</dbReference>
<gene>
    <name evidence="1" type="ORF">UFOPK1493_03547</name>
</gene>
<accession>A0A6J6FH39</accession>
<organism evidence="1">
    <name type="scientific">freshwater metagenome</name>
    <dbReference type="NCBI Taxonomy" id="449393"/>
    <lineage>
        <taxon>unclassified sequences</taxon>
        <taxon>metagenomes</taxon>
        <taxon>ecological metagenomes</taxon>
    </lineage>
</organism>
<reference evidence="1" key="1">
    <citation type="submission" date="2020-05" db="EMBL/GenBank/DDBJ databases">
        <authorList>
            <person name="Chiriac C."/>
            <person name="Salcher M."/>
            <person name="Ghai R."/>
            <person name="Kavagutti S V."/>
        </authorList>
    </citation>
    <scope>NUCLEOTIDE SEQUENCE</scope>
</reference>
<name>A0A6J6FH39_9ZZZZ</name>